<proteinExistence type="predicted"/>
<dbReference type="AlphaFoldDB" id="A0A8H7A0I5"/>
<name>A0A8H7A0I5_PLEOS</name>
<sequence length="54" mass="6272">MSRDTAIRKNTFLQSLKDQNRVLYYSLIAQHLKALVPIIDTPRRFATNSRISPL</sequence>
<organism evidence="1 2">
    <name type="scientific">Pleurotus ostreatus</name>
    <name type="common">Oyster mushroom</name>
    <name type="synonym">White-rot fungus</name>
    <dbReference type="NCBI Taxonomy" id="5322"/>
    <lineage>
        <taxon>Eukaryota</taxon>
        <taxon>Fungi</taxon>
        <taxon>Dikarya</taxon>
        <taxon>Basidiomycota</taxon>
        <taxon>Agaricomycotina</taxon>
        <taxon>Agaricomycetes</taxon>
        <taxon>Agaricomycetidae</taxon>
        <taxon>Agaricales</taxon>
        <taxon>Pleurotineae</taxon>
        <taxon>Pleurotaceae</taxon>
        <taxon>Pleurotus</taxon>
    </lineage>
</organism>
<dbReference type="OrthoDB" id="5365701at2759"/>
<dbReference type="Proteomes" id="UP000623687">
    <property type="component" value="Unassembled WGS sequence"/>
</dbReference>
<dbReference type="Gene3D" id="1.20.1370.30">
    <property type="match status" value="1"/>
</dbReference>
<dbReference type="EMBL" id="JACETU010000002">
    <property type="protein sequence ID" value="KAF7436124.1"/>
    <property type="molecule type" value="Genomic_DNA"/>
</dbReference>
<dbReference type="InterPro" id="IPR046346">
    <property type="entry name" value="Aminoacid_DH-like_N_sf"/>
</dbReference>
<dbReference type="VEuPathDB" id="FungiDB:PC9H_002950"/>
<gene>
    <name evidence="1" type="primary">MAE1_2</name>
    <name evidence="1" type="ORF">PC9H_002950</name>
</gene>
<accession>A0A8H7A0I5</accession>
<dbReference type="GeneID" id="59372768"/>
<keyword evidence="2" id="KW-1185">Reference proteome</keyword>
<evidence type="ECO:0000313" key="1">
    <source>
        <dbReference type="EMBL" id="KAF7436124.1"/>
    </source>
</evidence>
<dbReference type="RefSeq" id="XP_036634023.1">
    <property type="nucleotide sequence ID" value="XM_036772550.1"/>
</dbReference>
<dbReference type="SUPFAM" id="SSF53223">
    <property type="entry name" value="Aminoacid dehydrogenase-like, N-terminal domain"/>
    <property type="match status" value="1"/>
</dbReference>
<reference evidence="1" key="1">
    <citation type="submission" date="2019-07" db="EMBL/GenBank/DDBJ databases">
        <authorList>
            <person name="Palmer J.M."/>
        </authorList>
    </citation>
    <scope>NUCLEOTIDE SEQUENCE</scope>
    <source>
        <strain evidence="1">PC9</strain>
    </source>
</reference>
<protein>
    <submittedName>
        <fullName evidence="1">NAD-dependent malic enzyme, mitochondrial</fullName>
    </submittedName>
</protein>
<evidence type="ECO:0000313" key="2">
    <source>
        <dbReference type="Proteomes" id="UP000623687"/>
    </source>
</evidence>
<comment type="caution">
    <text evidence="1">The sequence shown here is derived from an EMBL/GenBank/DDBJ whole genome shotgun (WGS) entry which is preliminary data.</text>
</comment>